<evidence type="ECO:0000256" key="2">
    <source>
        <dbReference type="ARBA" id="ARBA00004613"/>
    </source>
</evidence>
<evidence type="ECO:0000256" key="11">
    <source>
        <dbReference type="ARBA" id="ARBA00023157"/>
    </source>
</evidence>
<dbReference type="Pfam" id="PF00151">
    <property type="entry name" value="Lipase"/>
    <property type="match status" value="1"/>
</dbReference>
<gene>
    <name evidence="19" type="primary">LIPH</name>
</gene>
<keyword evidence="4" id="KW-1003">Cell membrane</keyword>
<dbReference type="CDD" id="cd00707">
    <property type="entry name" value="Pancreat_lipase_like"/>
    <property type="match status" value="1"/>
</dbReference>
<evidence type="ECO:0000256" key="14">
    <source>
        <dbReference type="ARBA" id="ARBA00049600"/>
    </source>
</evidence>
<evidence type="ECO:0000256" key="15">
    <source>
        <dbReference type="RuleBase" id="RU004262"/>
    </source>
</evidence>
<dbReference type="GO" id="GO:0006654">
    <property type="term" value="P:phosphatidic acid biosynthetic process"/>
    <property type="evidence" value="ECO:0007669"/>
    <property type="project" value="UniProtKB-ARBA"/>
</dbReference>
<dbReference type="PANTHER" id="PTHR11610:SF12">
    <property type="entry name" value="LIPASE MEMBER H"/>
    <property type="match status" value="1"/>
</dbReference>
<dbReference type="GO" id="GO:0005886">
    <property type="term" value="C:plasma membrane"/>
    <property type="evidence" value="ECO:0007669"/>
    <property type="project" value="UniProtKB-SubCell"/>
</dbReference>
<accession>A0A6J0I545</accession>
<evidence type="ECO:0000256" key="13">
    <source>
        <dbReference type="ARBA" id="ARBA00048637"/>
    </source>
</evidence>
<evidence type="ECO:0000313" key="19">
    <source>
        <dbReference type="RefSeq" id="XP_017681797.1"/>
    </source>
</evidence>
<dbReference type="InterPro" id="IPR033906">
    <property type="entry name" value="Lipase_N"/>
</dbReference>
<comment type="similarity">
    <text evidence="3 15">Belongs to the AB hydrolase superfamily. Lipase family.</text>
</comment>
<dbReference type="OrthoDB" id="199913at2759"/>
<dbReference type="RefSeq" id="XP_017681797.1">
    <property type="nucleotide sequence ID" value="XM_017826308.1"/>
</dbReference>
<dbReference type="InterPro" id="IPR029058">
    <property type="entry name" value="AB_hydrolase_fold"/>
</dbReference>
<evidence type="ECO:0000256" key="3">
    <source>
        <dbReference type="ARBA" id="ARBA00010701"/>
    </source>
</evidence>
<evidence type="ECO:0000256" key="6">
    <source>
        <dbReference type="ARBA" id="ARBA00022729"/>
    </source>
</evidence>
<dbReference type="SUPFAM" id="SSF53474">
    <property type="entry name" value="alpha/beta-Hydrolases"/>
    <property type="match status" value="1"/>
</dbReference>
<name>A0A6J0I545_9PASS</name>
<keyword evidence="5" id="KW-0964">Secreted</keyword>
<evidence type="ECO:0000256" key="12">
    <source>
        <dbReference type="ARBA" id="ARBA00023180"/>
    </source>
</evidence>
<keyword evidence="7" id="KW-0378">Hydrolase</keyword>
<organism evidence="18 19">
    <name type="scientific">Lepidothrix coronata</name>
    <name type="common">blue-crowned manakin</name>
    <dbReference type="NCBI Taxonomy" id="321398"/>
    <lineage>
        <taxon>Eukaryota</taxon>
        <taxon>Metazoa</taxon>
        <taxon>Chordata</taxon>
        <taxon>Craniata</taxon>
        <taxon>Vertebrata</taxon>
        <taxon>Euteleostomi</taxon>
        <taxon>Archelosauria</taxon>
        <taxon>Archosauria</taxon>
        <taxon>Dinosauria</taxon>
        <taxon>Saurischia</taxon>
        <taxon>Theropoda</taxon>
        <taxon>Coelurosauria</taxon>
        <taxon>Aves</taxon>
        <taxon>Neognathae</taxon>
        <taxon>Neoaves</taxon>
        <taxon>Telluraves</taxon>
        <taxon>Australaves</taxon>
        <taxon>Passeriformes</taxon>
        <taxon>Pipridae</taxon>
        <taxon>Lepidothrix</taxon>
    </lineage>
</organism>
<dbReference type="CTD" id="200879"/>
<proteinExistence type="inferred from homology"/>
<dbReference type="GeneID" id="108502882"/>
<comment type="catalytic activity">
    <reaction evidence="13">
        <text>1-hexadecanoyl-2-(9Z-octadecenoyl)-sn-glycero-3-phosphate + H2O = 2-(9Z-octadecenoyl)-sn-glycero-3-phosphate + hexadecanoate + H(+)</text>
        <dbReference type="Rhea" id="RHEA:40943"/>
        <dbReference type="ChEBI" id="CHEBI:7896"/>
        <dbReference type="ChEBI" id="CHEBI:15377"/>
        <dbReference type="ChEBI" id="CHEBI:15378"/>
        <dbReference type="ChEBI" id="CHEBI:64839"/>
        <dbReference type="ChEBI" id="CHEBI:77593"/>
    </reaction>
    <physiologicalReaction direction="left-to-right" evidence="13">
        <dbReference type="Rhea" id="RHEA:40944"/>
    </physiologicalReaction>
</comment>
<dbReference type="PANTHER" id="PTHR11610">
    <property type="entry name" value="LIPASE"/>
    <property type="match status" value="1"/>
</dbReference>
<keyword evidence="9" id="KW-0443">Lipid metabolism</keyword>
<dbReference type="GO" id="GO:0004620">
    <property type="term" value="F:phospholipase activity"/>
    <property type="evidence" value="ECO:0007669"/>
    <property type="project" value="UniProtKB-ARBA"/>
</dbReference>
<feature type="compositionally biased region" description="Basic and acidic residues" evidence="16">
    <location>
        <begin position="42"/>
        <end position="55"/>
    </location>
</feature>
<dbReference type="GO" id="GO:0008201">
    <property type="term" value="F:heparin binding"/>
    <property type="evidence" value="ECO:0007669"/>
    <property type="project" value="UniProtKB-ARBA"/>
</dbReference>
<keyword evidence="6" id="KW-0732">Signal</keyword>
<keyword evidence="18" id="KW-1185">Reference proteome</keyword>
<protein>
    <submittedName>
        <fullName evidence="19">Lipase member H isoform X1</fullName>
    </submittedName>
</protein>
<dbReference type="FunFam" id="3.40.50.1820:FF:000063">
    <property type="entry name" value="Lipase member H"/>
    <property type="match status" value="1"/>
</dbReference>
<feature type="domain" description="Lipase" evidence="17">
    <location>
        <begin position="113"/>
        <end position="402"/>
    </location>
</feature>
<keyword evidence="12" id="KW-0325">Glycoprotein</keyword>
<keyword evidence="11" id="KW-1015">Disulfide bond</keyword>
<keyword evidence="10" id="KW-0472">Membrane</keyword>
<reference evidence="19" key="1">
    <citation type="submission" date="2025-08" db="UniProtKB">
        <authorList>
            <consortium name="RefSeq"/>
        </authorList>
    </citation>
    <scope>IDENTIFICATION</scope>
</reference>
<evidence type="ECO:0000256" key="1">
    <source>
        <dbReference type="ARBA" id="ARBA00004236"/>
    </source>
</evidence>
<evidence type="ECO:0000313" key="18">
    <source>
        <dbReference type="Proteomes" id="UP000504624"/>
    </source>
</evidence>
<evidence type="ECO:0000256" key="16">
    <source>
        <dbReference type="SAM" id="MobiDB-lite"/>
    </source>
</evidence>
<sequence>MPSPSCLWKQDCLVSGNADPRRCTCCRCSNMAGKPTFQGNCSHEHEERRQERRSPGSDTSHVTTHIPAPVQGWQVEANALGLHSICHSVLFSDPGETCPAFTALGFWSALIGTELKVKLLLYTRQNPTCAEELHSTASKYLNVTKKTTFIVHGYRFTGSAPVWIPDLLHLLLSAEDMNIILVDWNQGATTLIYNNASRKCKRVAEILKKLIDEMLINGASLGSMHMIGVSLGAHISGFVGQMFGGALGRITGLDPAGPLYRGTPPSERLDPTDAQFVDVIHSDTDGLGYREALGHIDFYPNGGTDQPGCPLTIFSGLQYFKCDHQRSVFLFLSSLTRSCNITAYPCDSYRNYRNGKCTSCETFWPMPCPILGYYAHEWKSYLTQQSHPVTRMFFDTGDKEPFCIYHYSVDIITWNKDTRRGTFSIVLADETGKKAETKVNPEAATFQQYNQITLLTGFDQDLENVEKISLTFSTGSVIGPKFKLRILQMRFQSLTNPERPQLCRYDLVLMENTQRTFKPIPC</sequence>
<evidence type="ECO:0000256" key="10">
    <source>
        <dbReference type="ARBA" id="ARBA00023136"/>
    </source>
</evidence>
<dbReference type="InterPro" id="IPR000734">
    <property type="entry name" value="TAG_lipase"/>
</dbReference>
<feature type="region of interest" description="Disordered" evidence="16">
    <location>
        <begin position="39"/>
        <end position="64"/>
    </location>
</feature>
<evidence type="ECO:0000256" key="8">
    <source>
        <dbReference type="ARBA" id="ARBA00022963"/>
    </source>
</evidence>
<evidence type="ECO:0000256" key="7">
    <source>
        <dbReference type="ARBA" id="ARBA00022801"/>
    </source>
</evidence>
<dbReference type="GO" id="GO:0005615">
    <property type="term" value="C:extracellular space"/>
    <property type="evidence" value="ECO:0007669"/>
    <property type="project" value="UniProtKB-ARBA"/>
</dbReference>
<dbReference type="InterPro" id="IPR013818">
    <property type="entry name" value="Lipase"/>
</dbReference>
<comment type="function">
    <text evidence="14">Hydrolyzes specifically phosphatidic acid (PA) to produce 2-acyl lysophosphatidic acid (LPA; a potent bioactive lipid mediator) and fatty acid. Does not hydrolyze other phospholipids, like phosphatidylserine (PS), phosphatidylcholine (PC) and phosphatidylethanolamine (PE) or triacylglycerol (TG).</text>
</comment>
<dbReference type="Proteomes" id="UP000504624">
    <property type="component" value="Unplaced"/>
</dbReference>
<dbReference type="AlphaFoldDB" id="A0A6J0I545"/>
<dbReference type="Gene3D" id="3.40.50.1820">
    <property type="entry name" value="alpha/beta hydrolase"/>
    <property type="match status" value="1"/>
</dbReference>
<keyword evidence="8" id="KW-0442">Lipid degradation</keyword>
<evidence type="ECO:0000256" key="5">
    <source>
        <dbReference type="ARBA" id="ARBA00022525"/>
    </source>
</evidence>
<evidence type="ECO:0000256" key="4">
    <source>
        <dbReference type="ARBA" id="ARBA00022475"/>
    </source>
</evidence>
<evidence type="ECO:0000259" key="17">
    <source>
        <dbReference type="Pfam" id="PF00151"/>
    </source>
</evidence>
<dbReference type="PRINTS" id="PR00821">
    <property type="entry name" value="TAGLIPASE"/>
</dbReference>
<comment type="subcellular location">
    <subcellularLocation>
        <location evidence="1">Cell membrane</location>
    </subcellularLocation>
    <subcellularLocation>
        <location evidence="2">Secreted</location>
    </subcellularLocation>
</comment>
<evidence type="ECO:0000256" key="9">
    <source>
        <dbReference type="ARBA" id="ARBA00023098"/>
    </source>
</evidence>
<dbReference type="GO" id="GO:0016042">
    <property type="term" value="P:lipid catabolic process"/>
    <property type="evidence" value="ECO:0007669"/>
    <property type="project" value="UniProtKB-KW"/>
</dbReference>